<evidence type="ECO:0000313" key="2">
    <source>
        <dbReference type="Proteomes" id="UP000231644"/>
    </source>
</evidence>
<evidence type="ECO:0000313" key="1">
    <source>
        <dbReference type="EMBL" id="SFC16420.1"/>
    </source>
</evidence>
<dbReference type="OrthoDB" id="7210452at2"/>
<keyword evidence="2" id="KW-1185">Reference proteome</keyword>
<dbReference type="PANTHER" id="PTHR41244">
    <property type="entry name" value="RHAMNAN SYNTHESIS F"/>
    <property type="match status" value="1"/>
</dbReference>
<protein>
    <submittedName>
        <fullName evidence="1">Rhamnan synthesis protein F</fullName>
    </submittedName>
</protein>
<dbReference type="Gene3D" id="3.20.20.80">
    <property type="entry name" value="Glycosidases"/>
    <property type="match status" value="1"/>
</dbReference>
<accession>A0A1I1H5H6</accession>
<name>A0A1I1H5H6_9RHOB</name>
<reference evidence="1 2" key="1">
    <citation type="submission" date="2016-10" db="EMBL/GenBank/DDBJ databases">
        <authorList>
            <person name="de Groot N.N."/>
        </authorList>
    </citation>
    <scope>NUCLEOTIDE SEQUENCE [LARGE SCALE GENOMIC DNA]</scope>
    <source>
        <strain evidence="1 2">DSM 29619</strain>
    </source>
</reference>
<dbReference type="Pfam" id="PF14307">
    <property type="entry name" value="Glyco_tran_WbsX"/>
    <property type="match status" value="1"/>
</dbReference>
<gene>
    <name evidence="1" type="ORF">SAMN05421762_0040</name>
</gene>
<dbReference type="Proteomes" id="UP000231644">
    <property type="component" value="Unassembled WGS sequence"/>
</dbReference>
<dbReference type="STRING" id="517719.SAMN05421762_0040"/>
<sequence length="752" mass="85271">MNTARIVRILSLAVQVFLPSVKDMLLMWRIARSGWFDRLYYRNQIRGLHPIWRLVPMRHYLLRGERMGFSPHPEFSPQGYLRFNPDVAAAGLSPLGHFLTLGLAEGRSARSSRASAAKVEVSPPHDGRIPRFDPKRRKAPFAIHLHLHYPDLWPEFRDILITLDIQFDLFVTLTWQGKKTDWLADQIAEAIPTAQVFTLPNRGRDILPFVRLINAGALDGYEAVCKLHGKKSLHRNDGDTWRRHLVSGILPNGLATQLDHFLSDSDAAFWVADGQRYAVKTWWGCNREKTKALLRRIEMDLPNDHDFPAGSIYWAKPLMIGMIKALHLDDALFELEEGQIDGTLAHAFERGIGAIAKAAGQTVRQSSELRAKIRPSPRAPRFVSAFYLPQFHPIAENDAWWGPGYTEWSAVTSGTSVFPGHLQPSRPADFGFYDLRLPKTLAAQAALAGRAGIDAFCVYHYWFGGKRLLEEPLDRLLMEPDIDFPFYLCWANESWRRNWDGLSGEVLVAQDYKPDFETDLVASTLPYMQDARYQRPDGQRPRFVVYRPSDLPAPEQNIARMRRAWRRAGIGEVEIGAVAFHVTGEAEVAEGLFDFWIEMPPHGLVKNESYVFGGAAGNLMNDASPVPGFSGVIYDYSKIAQLSVDPKYRRTLPSRTIAGIMPSWDNTARRKVRAHIARGGSPATFRKWLREMHETVLETSYRNELFINAWNEWGEKAMLEPSQTFGHLYLDVLSEVTSNKHGASVNPEQVHA</sequence>
<dbReference type="PANTHER" id="PTHR41244:SF1">
    <property type="entry name" value="GLYCOSYLTRANSFERASE"/>
    <property type="match status" value="1"/>
</dbReference>
<dbReference type="RefSeq" id="WP_093448630.1">
    <property type="nucleotide sequence ID" value="NZ_FNZG01000002.1"/>
</dbReference>
<dbReference type="InterPro" id="IPR032719">
    <property type="entry name" value="WbsX"/>
</dbReference>
<dbReference type="AlphaFoldDB" id="A0A1I1H5H6"/>
<proteinExistence type="predicted"/>
<dbReference type="EMBL" id="FOLX01000001">
    <property type="protein sequence ID" value="SFC16420.1"/>
    <property type="molecule type" value="Genomic_DNA"/>
</dbReference>
<dbReference type="InterPro" id="IPR007739">
    <property type="entry name" value="RgpF"/>
</dbReference>
<dbReference type="Pfam" id="PF05045">
    <property type="entry name" value="RgpF"/>
    <property type="match status" value="1"/>
</dbReference>
<organism evidence="1 2">
    <name type="scientific">Pseudooceanicola nitratireducens</name>
    <dbReference type="NCBI Taxonomy" id="517719"/>
    <lineage>
        <taxon>Bacteria</taxon>
        <taxon>Pseudomonadati</taxon>
        <taxon>Pseudomonadota</taxon>
        <taxon>Alphaproteobacteria</taxon>
        <taxon>Rhodobacterales</taxon>
        <taxon>Paracoccaceae</taxon>
        <taxon>Pseudooceanicola</taxon>
    </lineage>
</organism>
<dbReference type="CDD" id="cd11579">
    <property type="entry name" value="Glyco_tran_WbsX"/>
    <property type="match status" value="1"/>
</dbReference>